<keyword evidence="4" id="KW-0186">Copper</keyword>
<evidence type="ECO:0000259" key="8">
    <source>
        <dbReference type="Pfam" id="PF04234"/>
    </source>
</evidence>
<dbReference type="SUPFAM" id="SSF81296">
    <property type="entry name" value="E set domains"/>
    <property type="match status" value="1"/>
</dbReference>
<feature type="transmembrane region" description="Helical" evidence="6">
    <location>
        <begin position="155"/>
        <end position="173"/>
    </location>
</feature>
<evidence type="ECO:0000256" key="5">
    <source>
        <dbReference type="SAM" id="MobiDB-lite"/>
    </source>
</evidence>
<evidence type="ECO:0000256" key="6">
    <source>
        <dbReference type="SAM" id="Phobius"/>
    </source>
</evidence>
<dbReference type="PANTHER" id="PTHR34820">
    <property type="entry name" value="INNER MEMBRANE PROTEIN YEBZ"/>
    <property type="match status" value="1"/>
</dbReference>
<name>A0ABV5W247_9BACL</name>
<dbReference type="InterPro" id="IPR014755">
    <property type="entry name" value="Cu-Rt/internalin_Ig-like"/>
</dbReference>
<keyword evidence="2" id="KW-0479">Metal-binding</keyword>
<sequence>MKNQWRIGLMTIMLLLAAPFTVSAHTALKSSVPAGGASIEAPLHEITMEFNTDVESLSTFEVRNARNEQWKVTGIKADKSKLSGKLEQTLPDGDYTVTCKIVGRDGHPVENTFSFSVKLAQSSADAAQAGGSAGQNVPTSPATAPEESGGRTTPIVVLVVLLAAVFASTVLVLRKRKGGRTS</sequence>
<organism evidence="9 10">
    <name type="scientific">Paenibacillus hodogayensis</name>
    <dbReference type="NCBI Taxonomy" id="279208"/>
    <lineage>
        <taxon>Bacteria</taxon>
        <taxon>Bacillati</taxon>
        <taxon>Bacillota</taxon>
        <taxon>Bacilli</taxon>
        <taxon>Bacillales</taxon>
        <taxon>Paenibacillaceae</taxon>
        <taxon>Paenibacillus</taxon>
    </lineage>
</organism>
<feature type="chain" id="PRO_5045140286" evidence="7">
    <location>
        <begin position="25"/>
        <end position="182"/>
    </location>
</feature>
<protein>
    <submittedName>
        <fullName evidence="9">Copper resistance protein CopC</fullName>
    </submittedName>
</protein>
<keyword evidence="6" id="KW-0812">Transmembrane</keyword>
<evidence type="ECO:0000256" key="3">
    <source>
        <dbReference type="ARBA" id="ARBA00022729"/>
    </source>
</evidence>
<evidence type="ECO:0000256" key="1">
    <source>
        <dbReference type="ARBA" id="ARBA00004196"/>
    </source>
</evidence>
<keyword evidence="10" id="KW-1185">Reference proteome</keyword>
<comment type="caution">
    <text evidence="9">The sequence shown here is derived from an EMBL/GenBank/DDBJ whole genome shotgun (WGS) entry which is preliminary data.</text>
</comment>
<dbReference type="Pfam" id="PF04234">
    <property type="entry name" value="CopC"/>
    <property type="match status" value="1"/>
</dbReference>
<dbReference type="EMBL" id="JBHMAG010000016">
    <property type="protein sequence ID" value="MFB9754647.1"/>
    <property type="molecule type" value="Genomic_DNA"/>
</dbReference>
<comment type="subcellular location">
    <subcellularLocation>
        <location evidence="1">Cell envelope</location>
    </subcellularLocation>
</comment>
<accession>A0ABV5W247</accession>
<reference evidence="9 10" key="1">
    <citation type="submission" date="2024-09" db="EMBL/GenBank/DDBJ databases">
        <authorList>
            <person name="Sun Q."/>
            <person name="Mori K."/>
        </authorList>
    </citation>
    <scope>NUCLEOTIDE SEQUENCE [LARGE SCALE GENOMIC DNA]</scope>
    <source>
        <strain evidence="9 10">JCM 12520</strain>
    </source>
</reference>
<feature type="signal peptide" evidence="7">
    <location>
        <begin position="1"/>
        <end position="24"/>
    </location>
</feature>
<evidence type="ECO:0000256" key="7">
    <source>
        <dbReference type="SAM" id="SignalP"/>
    </source>
</evidence>
<dbReference type="PANTHER" id="PTHR34820:SF4">
    <property type="entry name" value="INNER MEMBRANE PROTEIN YEBZ"/>
    <property type="match status" value="1"/>
</dbReference>
<dbReference type="Gene3D" id="2.60.40.1220">
    <property type="match status" value="1"/>
</dbReference>
<dbReference type="InterPro" id="IPR032694">
    <property type="entry name" value="CopC/D"/>
</dbReference>
<evidence type="ECO:0000313" key="9">
    <source>
        <dbReference type="EMBL" id="MFB9754647.1"/>
    </source>
</evidence>
<evidence type="ECO:0000256" key="4">
    <source>
        <dbReference type="ARBA" id="ARBA00023008"/>
    </source>
</evidence>
<keyword evidence="6" id="KW-0472">Membrane</keyword>
<keyword evidence="6" id="KW-1133">Transmembrane helix</keyword>
<evidence type="ECO:0000256" key="2">
    <source>
        <dbReference type="ARBA" id="ARBA00022723"/>
    </source>
</evidence>
<proteinExistence type="predicted"/>
<gene>
    <name evidence="9" type="ORF">ACFFNY_24015</name>
</gene>
<dbReference type="Proteomes" id="UP001589619">
    <property type="component" value="Unassembled WGS sequence"/>
</dbReference>
<keyword evidence="3 7" id="KW-0732">Signal</keyword>
<dbReference type="RefSeq" id="WP_344909316.1">
    <property type="nucleotide sequence ID" value="NZ_BAAAYO010000008.1"/>
</dbReference>
<feature type="region of interest" description="Disordered" evidence="5">
    <location>
        <begin position="126"/>
        <end position="149"/>
    </location>
</feature>
<evidence type="ECO:0000313" key="10">
    <source>
        <dbReference type="Proteomes" id="UP001589619"/>
    </source>
</evidence>
<dbReference type="InterPro" id="IPR014756">
    <property type="entry name" value="Ig_E-set"/>
</dbReference>
<dbReference type="InterPro" id="IPR007348">
    <property type="entry name" value="CopC_dom"/>
</dbReference>
<feature type="domain" description="CopC" evidence="8">
    <location>
        <begin position="25"/>
        <end position="117"/>
    </location>
</feature>